<evidence type="ECO:0000313" key="2">
    <source>
        <dbReference type="Proteomes" id="UP001301731"/>
    </source>
</evidence>
<organism evidence="1 2">
    <name type="scientific">Streptomyces solicathayae</name>
    <dbReference type="NCBI Taxonomy" id="3081768"/>
    <lineage>
        <taxon>Bacteria</taxon>
        <taxon>Bacillati</taxon>
        <taxon>Actinomycetota</taxon>
        <taxon>Actinomycetes</taxon>
        <taxon>Kitasatosporales</taxon>
        <taxon>Streptomycetaceae</taxon>
        <taxon>Streptomyces</taxon>
    </lineage>
</organism>
<dbReference type="Proteomes" id="UP001301731">
    <property type="component" value="Chromosome"/>
</dbReference>
<sequence length="1662" mass="178240">MSGNDRNATAEALLGAGAVLPVAAGTDRGAGAGAAADGVDVLTARTYAHPALEDRPVVRLVPEAVAAAEDLALEYLGFAAGGAPEPVGRVRRQSLGFPAWALVNDPANGHHALAVVKEMERLTRLVATKPGLAKEGFDEIGVRLDRSVPHFLPTYYEQVARLFLAAEARQQASTFFGKARAAEQRHALAVDEERLREVFLEFAGAGALTAKALRDHAKSLTSRLASAEAYDSFRTLSLERCAAGLAPYAGMLEDLRRLAKGAGLDAAAEERTLLAEIVQTGAIGRAAAGFWKSALPGLKAAAAGDPAVRRRLATLQPAAHVEDAATFNALWLGLLDACGATELLLDGTVPAAPWLSTWSANRRRGWGQCGRMEAELALVERMAPRLIADRTPVRLFEGRGWRGQAGADVLDLCLALGVPVAPPETDQHIDIGFWLRDEQPGRRDLAALAADERFGPLLRASVEQIAGTSIGSARLLEIVEHPALRTVLVGWIGDRADDLERPIGLPGLNEQLTRLSRFSSPAVLAAAPEAVDRITAFSAATVLERTLRAGVLDELGWPALEEALDGLGTVDPKARGGRRSHGELWYRVADAWPALVVRLGLDVALVGAEEVLDRRTLSLPTPSQGRWDEPTIRHVDGQWLVANGHGDARRAVWSGRPADAFKPSGELRDTWDHFHEPSLALPDGGRCFGGRPVRAGDTSFAAEHRAVASDGISVWVLHDDRWWEYDPASARRGRAAAPGFFDSALEDAAGQRLVERACRLLPVAPGMESSPFGSKDGLLGWWVRHDPKAGTMTACSVDGTTGPAVPTAADAVGVHTTQGVPTPPLRLPGGAVLQPRESARFDRHVELYDADGVRLSKYDLGDRGGRYAAGTELVPPLAYWHALRPRDEAGSARLRAVTAADARALLDAVAGGAAPGEAVARVLPELTHPLLAAGVAGVVKFAAECADRLAKLAEKAEQGRDEAAVRVVEETRTRYALDGPLMSALHGLDDGVQPNAWLPHGPDVDLAMQQVHRLAEVLGGDDVAVPDGRSERFRETRVPWQAFAGDGVASLVVRALSPLTEDRDRAALVEFVEALLEPVADGDAVFVDPRGRLRTVELKSVWNRQAPSGGEHLGAVRRDGRRQLLITRRLRVHDDDAFWEAVEYDPEGRFGAWEGFTETESLVLGAPGDPVRAPAVREALRMLRERGPAAYRPERTAEFAEGAGVAPAGAALVLLGLPGMTGWGRDALLPAEILATMGARVAEAETARETVKELSMAERREFTGLLLPVAPGDVAAVWEHGFDVAAAVGRWVAVRGRRRVPPPELVTKAAAELAPSRMAESVLNPETQPELTGRTVQGMVEQRMRPAEPEKLLTGDHLHQYVRALTWLAYRLPFGDPLRAVMPMTLRMLRERLADPGLLLDLHVDWDPEGRSAAKAFRERCGLPAQGGTDADGVVEVTDGLVLCPMEYNREAEEVWVRPAALLDGPAGLTGGNHPTVKLLEAVARPSHQLEALKTVLSDVFEALLTPAGSDGTAGAAQYAVHSAPELVAAAAGRFGLSEDAAALYLMLLALPDPTDRKQAEWTGWKPARLKKARAELAAGELVVEAKRARAGRTLFLPGGWQEAKSPQLPMETWKRSMLPAEHYAFVVPDRPVAALFADAWQRVVDGDAPGYVEFEGRGGRR</sequence>
<dbReference type="RefSeq" id="WP_318106963.1">
    <property type="nucleotide sequence ID" value="NZ_CP137573.1"/>
</dbReference>
<dbReference type="EMBL" id="CP137573">
    <property type="protein sequence ID" value="WOX24516.1"/>
    <property type="molecule type" value="Genomic_DNA"/>
</dbReference>
<accession>A0ABZ0LZB0</accession>
<protein>
    <recommendedName>
        <fullName evidence="3">DNA-binding protein</fullName>
    </recommendedName>
</protein>
<gene>
    <name evidence="1" type="ORF">R2D22_25280</name>
</gene>
<reference evidence="1 2" key="1">
    <citation type="submission" date="2023-10" db="EMBL/GenBank/DDBJ databases">
        <title>The genome sequence of Streptomyces sp. HUAS YS2.</title>
        <authorList>
            <person name="Mo P."/>
        </authorList>
    </citation>
    <scope>NUCLEOTIDE SEQUENCE [LARGE SCALE GENOMIC DNA]</scope>
    <source>
        <strain evidence="1 2">HUAS YS2</strain>
    </source>
</reference>
<evidence type="ECO:0008006" key="3">
    <source>
        <dbReference type="Google" id="ProtNLM"/>
    </source>
</evidence>
<name>A0ABZ0LZB0_9ACTN</name>
<keyword evidence="2" id="KW-1185">Reference proteome</keyword>
<evidence type="ECO:0000313" key="1">
    <source>
        <dbReference type="EMBL" id="WOX24516.1"/>
    </source>
</evidence>
<proteinExistence type="predicted"/>